<evidence type="ECO:0000313" key="2">
    <source>
        <dbReference type="Proteomes" id="UP000799429"/>
    </source>
</evidence>
<dbReference type="Pfam" id="PF11927">
    <property type="entry name" value="HODM_asu-like"/>
    <property type="match status" value="1"/>
</dbReference>
<name>A0A9P4SIK3_9PEZI</name>
<keyword evidence="2" id="KW-1185">Reference proteome</keyword>
<reference evidence="1" key="1">
    <citation type="journal article" date="2020" name="Stud. Mycol.">
        <title>101 Dothideomycetes genomes: a test case for predicting lifestyles and emergence of pathogens.</title>
        <authorList>
            <person name="Haridas S."/>
            <person name="Albert R."/>
            <person name="Binder M."/>
            <person name="Bloem J."/>
            <person name="Labutti K."/>
            <person name="Salamov A."/>
            <person name="Andreopoulos B."/>
            <person name="Baker S."/>
            <person name="Barry K."/>
            <person name="Bills G."/>
            <person name="Bluhm B."/>
            <person name="Cannon C."/>
            <person name="Castanera R."/>
            <person name="Culley D."/>
            <person name="Daum C."/>
            <person name="Ezra D."/>
            <person name="Gonzalez J."/>
            <person name="Henrissat B."/>
            <person name="Kuo A."/>
            <person name="Liang C."/>
            <person name="Lipzen A."/>
            <person name="Lutzoni F."/>
            <person name="Magnuson J."/>
            <person name="Mondo S."/>
            <person name="Nolan M."/>
            <person name="Ohm R."/>
            <person name="Pangilinan J."/>
            <person name="Park H.-J."/>
            <person name="Ramirez L."/>
            <person name="Alfaro M."/>
            <person name="Sun H."/>
            <person name="Tritt A."/>
            <person name="Yoshinaga Y."/>
            <person name="Zwiers L.-H."/>
            <person name="Turgeon B."/>
            <person name="Goodwin S."/>
            <person name="Spatafora J."/>
            <person name="Crous P."/>
            <person name="Grigoriev I."/>
        </authorList>
    </citation>
    <scope>NUCLEOTIDE SEQUENCE</scope>
    <source>
        <strain evidence="1">CBS 101060</strain>
    </source>
</reference>
<gene>
    <name evidence="1" type="ORF">M501DRAFT_925378</name>
</gene>
<organism evidence="1 2">
    <name type="scientific">Patellaria atrata CBS 101060</name>
    <dbReference type="NCBI Taxonomy" id="1346257"/>
    <lineage>
        <taxon>Eukaryota</taxon>
        <taxon>Fungi</taxon>
        <taxon>Dikarya</taxon>
        <taxon>Ascomycota</taxon>
        <taxon>Pezizomycotina</taxon>
        <taxon>Dothideomycetes</taxon>
        <taxon>Dothideomycetes incertae sedis</taxon>
        <taxon>Patellariales</taxon>
        <taxon>Patellariaceae</taxon>
        <taxon>Patellaria</taxon>
    </lineage>
</organism>
<accession>A0A9P4SIK3</accession>
<proteinExistence type="predicted"/>
<protein>
    <submittedName>
        <fullName evidence="1">Uncharacterized protein</fullName>
    </submittedName>
</protein>
<evidence type="ECO:0000313" key="1">
    <source>
        <dbReference type="EMBL" id="KAF2843190.1"/>
    </source>
</evidence>
<dbReference type="EMBL" id="MU006089">
    <property type="protein sequence ID" value="KAF2843190.1"/>
    <property type="molecule type" value="Genomic_DNA"/>
</dbReference>
<comment type="caution">
    <text evidence="1">The sequence shown here is derived from an EMBL/GenBank/DDBJ whole genome shotgun (WGS) entry which is preliminary data.</text>
</comment>
<dbReference type="AlphaFoldDB" id="A0A9P4SIK3"/>
<feature type="non-terminal residue" evidence="1">
    <location>
        <position position="1"/>
    </location>
</feature>
<dbReference type="Proteomes" id="UP000799429">
    <property type="component" value="Unassembled WGS sequence"/>
</dbReference>
<dbReference type="InterPro" id="IPR021848">
    <property type="entry name" value="HODM_asu-like"/>
</dbReference>
<sequence length="338" mass="38185">YEDIQPLPNFNWKETEPLQLRPFKPKYHLTMGKFPLSKNLTPLIPAALENISISELLEIDNTYLTRLHLRRSLISQHSFHTIAANPRIAPAITEFYTWIFGTYLPRRFPTIYVLHPSTLLNTATNEYIPLVPANAIAALEILAAHVDTDFLFLLPDEEGKYKLEGFATCFPSGFDTRRKLGLSLADIHAPVPGYKARLEKSMDRFFASLAVGRVVRRGNWSVATRTELFRLEGSHLYEDDVGGEGGEGEAGNGEMEEIDFEQTIVRCERQTLHRLPRTGALVFAFKTYAYPIRKIREEGSGKVLAMAIDGLGEGNVPGMKVYKRGVVWGERVKEFLLS</sequence>
<dbReference type="OrthoDB" id="5043642at2759"/>